<dbReference type="EMBL" id="SWKV01000042">
    <property type="protein sequence ID" value="KAF3037459.1"/>
    <property type="molecule type" value="Genomic_DNA"/>
</dbReference>
<evidence type="ECO:0000259" key="2">
    <source>
        <dbReference type="Pfam" id="PF14420"/>
    </source>
</evidence>
<feature type="compositionally biased region" description="Basic and acidic residues" evidence="1">
    <location>
        <begin position="230"/>
        <end position="248"/>
    </location>
</feature>
<dbReference type="InterPro" id="IPR036770">
    <property type="entry name" value="Ankyrin_rpt-contain_sf"/>
</dbReference>
<comment type="caution">
    <text evidence="3">The sequence shown here is derived from an EMBL/GenBank/DDBJ whole genome shotgun (WGS) entry which is preliminary data.</text>
</comment>
<feature type="region of interest" description="Disordered" evidence="1">
    <location>
        <begin position="226"/>
        <end position="269"/>
    </location>
</feature>
<evidence type="ECO:0000313" key="3">
    <source>
        <dbReference type="EMBL" id="KAF3037459.1"/>
    </source>
</evidence>
<accession>A0A9P5BZE7</accession>
<dbReference type="Gene3D" id="1.25.40.20">
    <property type="entry name" value="Ankyrin repeat-containing domain"/>
    <property type="match status" value="1"/>
</dbReference>
<organism evidence="3 4">
    <name type="scientific">Didymella heteroderae</name>
    <dbReference type="NCBI Taxonomy" id="1769908"/>
    <lineage>
        <taxon>Eukaryota</taxon>
        <taxon>Fungi</taxon>
        <taxon>Dikarya</taxon>
        <taxon>Ascomycota</taxon>
        <taxon>Pezizomycotina</taxon>
        <taxon>Dothideomycetes</taxon>
        <taxon>Pleosporomycetidae</taxon>
        <taxon>Pleosporales</taxon>
        <taxon>Pleosporineae</taxon>
        <taxon>Didymellaceae</taxon>
        <taxon>Didymella</taxon>
    </lineage>
</organism>
<dbReference type="Pfam" id="PF14420">
    <property type="entry name" value="Clr5"/>
    <property type="match status" value="1"/>
</dbReference>
<feature type="compositionally biased region" description="Polar residues" evidence="1">
    <location>
        <begin position="693"/>
        <end position="704"/>
    </location>
</feature>
<keyword evidence="4" id="KW-1185">Reference proteome</keyword>
<dbReference type="InterPro" id="IPR025676">
    <property type="entry name" value="Clr5_dom"/>
</dbReference>
<feature type="domain" description="Clr5" evidence="2">
    <location>
        <begin position="174"/>
        <end position="222"/>
    </location>
</feature>
<dbReference type="SUPFAM" id="SSF48403">
    <property type="entry name" value="Ankyrin repeat"/>
    <property type="match status" value="1"/>
</dbReference>
<protein>
    <recommendedName>
        <fullName evidence="2">Clr5 domain-containing protein</fullName>
    </recommendedName>
</protein>
<evidence type="ECO:0000256" key="1">
    <source>
        <dbReference type="SAM" id="MobiDB-lite"/>
    </source>
</evidence>
<proteinExistence type="predicted"/>
<sequence>MYKTGDGKKKFSFTRFMSNTVPNIAGAPQDTDLSTREEDLAFMHQLGQPDPLVLSPEVFAHAGITSEPKVSGSVHKALLKNGVLKKGSPTVHTERITKNFANQVPGITSHAQKKLINFLFFWEEEGQRWRKLIGELEELKVVIAEERESGGNVGTYEKRLAERKPDIPFIVPGNWDIVQDEIKELSFNQKKPLEEVKELMERKYKFRASTRAYRMKLKEWGLMRHKGRKTRLERTRDTSSGQDDERTRTQSAPAEPMAIDPDSQEHHTKTGGWQVVSNTELSNAEPTFMGMLSQTPNLQPSIEIPEWMQNPPVASESLLDMLECVLDNDCVKLEKILLEHVNEVNDPIGMPFELPSRRFADHPALSQMVIMQHPHQTLLDIACGMPIGPVVWVLLTYGAKGSTHPLGTDLALHNAIKNGRHYTVQALLIPGRSDVNGLPDKRWRPLLQAVFWTGPEVVSILLKRDAKRHCAEALDDIELLLERGVDPNVLDSLGVTPLRKCIEQASSTDVLLMTQKLLDGGADPEYEDVDGVQPYAVAALTLQDPLRLEVLQIMLEKMQGHHTKFQEGRSYKWEPGLFPIPEKPTYQQVLGCTKADDDFRLSMQEMVPIDVQPAFRRAYVAVITGRLLNNISKAAIANKISEKDRWDIMLTLSVRKGASLPDYQFDQALVINLLDFPKISTLKLSSSTTPQTVAESPENSSSQHARPDAVETNPVLAYQPFQLNTSSPSALARPSTIPRQSHESPTGDDEFVGDTTQLRWLNPESTKASAPAAAYVLQYKCAVCADDRLLTKTELQKHEVEHAHTAHCDGVGCARRFCKETRKRREKEEGCQDHLFAGSI</sequence>
<dbReference type="OrthoDB" id="194358at2759"/>
<gene>
    <name evidence="3" type="ORF">E8E12_001443</name>
</gene>
<dbReference type="AlphaFoldDB" id="A0A9P5BZE7"/>
<dbReference type="PANTHER" id="PTHR38788:SF3">
    <property type="entry name" value="CLR5 DOMAIN-CONTAINING PROTEIN"/>
    <property type="match status" value="1"/>
</dbReference>
<dbReference type="PANTHER" id="PTHR38788">
    <property type="entry name" value="CLR5 DOMAIN-CONTAINING PROTEIN"/>
    <property type="match status" value="1"/>
</dbReference>
<feature type="region of interest" description="Disordered" evidence="1">
    <location>
        <begin position="725"/>
        <end position="753"/>
    </location>
</feature>
<name>A0A9P5BZE7_9PLEO</name>
<reference evidence="3" key="1">
    <citation type="submission" date="2019-04" db="EMBL/GenBank/DDBJ databases">
        <title>Sequencing of skin fungus with MAO and IRED activity.</title>
        <authorList>
            <person name="Marsaioli A.J."/>
            <person name="Bonatto J.M.C."/>
            <person name="Reis Junior O."/>
        </authorList>
    </citation>
    <scope>NUCLEOTIDE SEQUENCE</scope>
    <source>
        <strain evidence="3">28M1</strain>
    </source>
</reference>
<feature type="region of interest" description="Disordered" evidence="1">
    <location>
        <begin position="687"/>
        <end position="709"/>
    </location>
</feature>
<dbReference type="Proteomes" id="UP000758155">
    <property type="component" value="Unassembled WGS sequence"/>
</dbReference>
<evidence type="ECO:0000313" key="4">
    <source>
        <dbReference type="Proteomes" id="UP000758155"/>
    </source>
</evidence>